<comment type="caution">
    <text evidence="1">The sequence shown here is derived from an EMBL/GenBank/DDBJ whole genome shotgun (WGS) entry which is preliminary data.</text>
</comment>
<evidence type="ECO:0000313" key="1">
    <source>
        <dbReference type="EMBL" id="MFC4265800.1"/>
    </source>
</evidence>
<accession>A0ABV8R042</accession>
<reference evidence="2" key="1">
    <citation type="journal article" date="2019" name="Int. J. Syst. Evol. Microbiol.">
        <title>The Global Catalogue of Microorganisms (GCM) 10K type strain sequencing project: providing services to taxonomists for standard genome sequencing and annotation.</title>
        <authorList>
            <consortium name="The Broad Institute Genomics Platform"/>
            <consortium name="The Broad Institute Genome Sequencing Center for Infectious Disease"/>
            <person name="Wu L."/>
            <person name="Ma J."/>
        </authorList>
    </citation>
    <scope>NUCLEOTIDE SEQUENCE [LARGE SCALE GENOMIC DNA]</scope>
    <source>
        <strain evidence="2">CGMCC 1.10698</strain>
    </source>
</reference>
<proteinExistence type="predicted"/>
<organism evidence="1 2">
    <name type="scientific">Arthrobacter cryoconiti</name>
    <dbReference type="NCBI Taxonomy" id="748907"/>
    <lineage>
        <taxon>Bacteria</taxon>
        <taxon>Bacillati</taxon>
        <taxon>Actinomycetota</taxon>
        <taxon>Actinomycetes</taxon>
        <taxon>Micrococcales</taxon>
        <taxon>Micrococcaceae</taxon>
        <taxon>Arthrobacter</taxon>
    </lineage>
</organism>
<evidence type="ECO:0000313" key="2">
    <source>
        <dbReference type="Proteomes" id="UP001595773"/>
    </source>
</evidence>
<protein>
    <submittedName>
        <fullName evidence="1">Uncharacterized protein</fullName>
    </submittedName>
</protein>
<dbReference type="RefSeq" id="WP_230067412.1">
    <property type="nucleotide sequence ID" value="NZ_BAABLL010000004.1"/>
</dbReference>
<gene>
    <name evidence="1" type="ORF">ACFOW9_09330</name>
</gene>
<dbReference type="Proteomes" id="UP001595773">
    <property type="component" value="Unassembled WGS sequence"/>
</dbReference>
<keyword evidence="2" id="KW-1185">Reference proteome</keyword>
<sequence>MPVQSPTGQASGYFIEADDSDNSSNLLLADAPPAPSGNDYDIYTDAGKAAFNKAVDQWKAQLTPAQRAQLEEAANAEVEPGDDAEFDWFESLAPELRRTCVQMPIIGVSLVALHLPGTGTSGSELPTTVAKSIKDISDLQTDTDLKALLNSLSSAIARHAHEMPPIDDPVITQGESELTDWISAHCTMDGH</sequence>
<name>A0ABV8R042_9MICC</name>
<dbReference type="EMBL" id="JBHSCQ010000010">
    <property type="protein sequence ID" value="MFC4265800.1"/>
    <property type="molecule type" value="Genomic_DNA"/>
</dbReference>